<feature type="transmembrane region" description="Helical" evidence="1">
    <location>
        <begin position="134"/>
        <end position="153"/>
    </location>
</feature>
<evidence type="ECO:0000256" key="1">
    <source>
        <dbReference type="SAM" id="Phobius"/>
    </source>
</evidence>
<dbReference type="GeneID" id="83620233"/>
<evidence type="ECO:0000313" key="2">
    <source>
        <dbReference type="EMBL" id="UYF95576.1"/>
    </source>
</evidence>
<dbReference type="RefSeq" id="WP_263509281.1">
    <property type="nucleotide sequence ID" value="NZ_CP106982.1"/>
</dbReference>
<dbReference type="InterPro" id="IPR018723">
    <property type="entry name" value="DUF2254_membrane"/>
</dbReference>
<protein>
    <submittedName>
        <fullName evidence="2">DUF2254 domain-containing protein</fullName>
    </submittedName>
</protein>
<keyword evidence="1" id="KW-1133">Transmembrane helix</keyword>
<feature type="transmembrane region" description="Helical" evidence="1">
    <location>
        <begin position="173"/>
        <end position="193"/>
    </location>
</feature>
<organism evidence="2 3">
    <name type="scientific">Rhodococcus aetherivorans</name>
    <dbReference type="NCBI Taxonomy" id="191292"/>
    <lineage>
        <taxon>Bacteria</taxon>
        <taxon>Bacillati</taxon>
        <taxon>Actinomycetota</taxon>
        <taxon>Actinomycetes</taxon>
        <taxon>Mycobacteriales</taxon>
        <taxon>Nocardiaceae</taxon>
        <taxon>Rhodococcus</taxon>
    </lineage>
</organism>
<keyword evidence="1" id="KW-0812">Transmembrane</keyword>
<gene>
    <name evidence="2" type="ORF">OCS65_07410</name>
</gene>
<proteinExistence type="predicted"/>
<name>A0AA46PXL7_9NOCA</name>
<dbReference type="EMBL" id="CP106982">
    <property type="protein sequence ID" value="UYF95576.1"/>
    <property type="molecule type" value="Genomic_DNA"/>
</dbReference>
<accession>A0AA46PXL7</accession>
<feature type="transmembrane region" description="Helical" evidence="1">
    <location>
        <begin position="91"/>
        <end position="114"/>
    </location>
</feature>
<keyword evidence="1" id="KW-0472">Membrane</keyword>
<dbReference type="AlphaFoldDB" id="A0AA46PXL7"/>
<sequence>MWFRAVSVKFETDGGPGARRRRGPISSVLKRRQVFVEAVRSRLWPVPTAAVLLAVLAGIGVPELDAALDDRLPPTVAGYLFGGGADAAREVLSAIAASLITVTALTFSLTLVTLQLASSQYSPRLLRTFAADRVVQRTLALFLATFIYALTVLRTVRSDTDGTTFVPQMAVTTAYLLAVASVVALVLFLGHLVRQIRVEAVLEHVRADTCATATRLLPPARRDTPAVPVPVPPPHPHLVEAASSGFLVEIDEHALLTAAERAEAVVWVNRPVGSPVLAGTPVAFSWSVRPQEPLTEDAAHRLSERVRAALRTGSERTAVQDIGYGLRQLTDVVVRALSPGINDPTTAVHGLISCTAVLTDLLDLRLGPHTQCDEHDRVRVVLARPTFAELLDLVCTQPRLYGADDPMVLDALLSMLRELAWKAATGEQRTAITDQLDRLREHVTDHDTVTRRHLDHLARQVGEALEGRWAGRRPT</sequence>
<feature type="transmembrane region" description="Helical" evidence="1">
    <location>
        <begin position="43"/>
        <end position="61"/>
    </location>
</feature>
<evidence type="ECO:0000313" key="3">
    <source>
        <dbReference type="Proteomes" id="UP001163947"/>
    </source>
</evidence>
<dbReference type="Proteomes" id="UP001163947">
    <property type="component" value="Chromosome"/>
</dbReference>
<dbReference type="Pfam" id="PF10011">
    <property type="entry name" value="DUF2254"/>
    <property type="match status" value="1"/>
</dbReference>
<reference evidence="2" key="1">
    <citation type="submission" date="2022-09" db="EMBL/GenBank/DDBJ databases">
        <title>The genome sequence of Rhodococcus aetherivorans N1.</title>
        <authorList>
            <person name="Jiang W."/>
        </authorList>
    </citation>
    <scope>NUCLEOTIDE SEQUENCE</scope>
    <source>
        <strain evidence="2">N1</strain>
    </source>
</reference>